<dbReference type="GO" id="GO:0000981">
    <property type="term" value="F:DNA-binding transcription factor activity, RNA polymerase II-specific"/>
    <property type="evidence" value="ECO:0007669"/>
    <property type="project" value="InterPro"/>
</dbReference>
<gene>
    <name evidence="1" type="ORF">K469DRAFT_324604</name>
</gene>
<evidence type="ECO:0008006" key="3">
    <source>
        <dbReference type="Google" id="ProtNLM"/>
    </source>
</evidence>
<protein>
    <recommendedName>
        <fullName evidence="3">Zn(2)-C6 fungal-type domain-containing protein</fullName>
    </recommendedName>
</protein>
<accession>A0A6A6DK18</accession>
<dbReference type="OrthoDB" id="4161332at2759"/>
<dbReference type="SUPFAM" id="SSF57701">
    <property type="entry name" value="Zn2/Cys6 DNA-binding domain"/>
    <property type="match status" value="1"/>
</dbReference>
<dbReference type="Proteomes" id="UP000800200">
    <property type="component" value="Unassembled WGS sequence"/>
</dbReference>
<organism evidence="1 2">
    <name type="scientific">Zopfia rhizophila CBS 207.26</name>
    <dbReference type="NCBI Taxonomy" id="1314779"/>
    <lineage>
        <taxon>Eukaryota</taxon>
        <taxon>Fungi</taxon>
        <taxon>Dikarya</taxon>
        <taxon>Ascomycota</taxon>
        <taxon>Pezizomycotina</taxon>
        <taxon>Dothideomycetes</taxon>
        <taxon>Dothideomycetes incertae sedis</taxon>
        <taxon>Zopfiaceae</taxon>
        <taxon>Zopfia</taxon>
    </lineage>
</organism>
<dbReference type="InterPro" id="IPR036864">
    <property type="entry name" value="Zn2-C6_fun-type_DNA-bd_sf"/>
</dbReference>
<reference evidence="1" key="1">
    <citation type="journal article" date="2020" name="Stud. Mycol.">
        <title>101 Dothideomycetes genomes: a test case for predicting lifestyles and emergence of pathogens.</title>
        <authorList>
            <person name="Haridas S."/>
            <person name="Albert R."/>
            <person name="Binder M."/>
            <person name="Bloem J."/>
            <person name="Labutti K."/>
            <person name="Salamov A."/>
            <person name="Andreopoulos B."/>
            <person name="Baker S."/>
            <person name="Barry K."/>
            <person name="Bills G."/>
            <person name="Bluhm B."/>
            <person name="Cannon C."/>
            <person name="Castanera R."/>
            <person name="Culley D."/>
            <person name="Daum C."/>
            <person name="Ezra D."/>
            <person name="Gonzalez J."/>
            <person name="Henrissat B."/>
            <person name="Kuo A."/>
            <person name="Liang C."/>
            <person name="Lipzen A."/>
            <person name="Lutzoni F."/>
            <person name="Magnuson J."/>
            <person name="Mondo S."/>
            <person name="Nolan M."/>
            <person name="Ohm R."/>
            <person name="Pangilinan J."/>
            <person name="Park H.-J."/>
            <person name="Ramirez L."/>
            <person name="Alfaro M."/>
            <person name="Sun H."/>
            <person name="Tritt A."/>
            <person name="Yoshinaga Y."/>
            <person name="Zwiers L.-H."/>
            <person name="Turgeon B."/>
            <person name="Goodwin S."/>
            <person name="Spatafora J."/>
            <person name="Crous P."/>
            <person name="Grigoriev I."/>
        </authorList>
    </citation>
    <scope>NUCLEOTIDE SEQUENCE</scope>
    <source>
        <strain evidence="1">CBS 207.26</strain>
    </source>
</reference>
<dbReference type="GO" id="GO:0008270">
    <property type="term" value="F:zinc ion binding"/>
    <property type="evidence" value="ECO:0007669"/>
    <property type="project" value="InterPro"/>
</dbReference>
<dbReference type="AlphaFoldDB" id="A0A6A6DK18"/>
<sequence length="75" mass="8627">MATFRACDSCRRRKRKCTWTPSADGCTPSLQSKDECAITHVRKLRVKSQKGSNRIAEYKSRIQRLETLLEEHSAT</sequence>
<name>A0A6A6DK18_9PEZI</name>
<proteinExistence type="predicted"/>
<keyword evidence="2" id="KW-1185">Reference proteome</keyword>
<dbReference type="EMBL" id="ML994672">
    <property type="protein sequence ID" value="KAF2178808.1"/>
    <property type="molecule type" value="Genomic_DNA"/>
</dbReference>
<evidence type="ECO:0000313" key="1">
    <source>
        <dbReference type="EMBL" id="KAF2178808.1"/>
    </source>
</evidence>
<evidence type="ECO:0000313" key="2">
    <source>
        <dbReference type="Proteomes" id="UP000800200"/>
    </source>
</evidence>
<dbReference type="Gene3D" id="4.10.240.10">
    <property type="entry name" value="Zn(2)-C6 fungal-type DNA-binding domain"/>
    <property type="match status" value="1"/>
</dbReference>